<dbReference type="GO" id="GO:0006406">
    <property type="term" value="P:mRNA export from nucleus"/>
    <property type="evidence" value="ECO:0007669"/>
    <property type="project" value="InterPro"/>
</dbReference>
<accession>A0A1Y2ATD1</accession>
<comment type="caution">
    <text evidence="4">The sequence shown here is derived from an EMBL/GenBank/DDBJ whole genome shotgun (WGS) entry which is preliminary data.</text>
</comment>
<dbReference type="Pfam" id="PF09088">
    <property type="entry name" value="MIF4G_like"/>
    <property type="match status" value="1"/>
</dbReference>
<feature type="region of interest" description="Disordered" evidence="1">
    <location>
        <begin position="687"/>
        <end position="725"/>
    </location>
</feature>
<dbReference type="PANTHER" id="PTHR12412:SF2">
    <property type="entry name" value="NUCLEAR CAP-BINDING PROTEIN SUBUNIT 1"/>
    <property type="match status" value="1"/>
</dbReference>
<dbReference type="InterPro" id="IPR016024">
    <property type="entry name" value="ARM-type_fold"/>
</dbReference>
<feature type="domain" description="MIF4G-like type 1" evidence="2">
    <location>
        <begin position="312"/>
        <end position="489"/>
    </location>
</feature>
<dbReference type="GO" id="GO:0000339">
    <property type="term" value="F:RNA cap binding"/>
    <property type="evidence" value="ECO:0007669"/>
    <property type="project" value="InterPro"/>
</dbReference>
<proteinExistence type="predicted"/>
<dbReference type="EMBL" id="MCFC01000054">
    <property type="protein sequence ID" value="ORY25746.1"/>
    <property type="molecule type" value="Genomic_DNA"/>
</dbReference>
<dbReference type="STRING" id="71784.A0A1Y2ATD1"/>
<dbReference type="InterPro" id="IPR015174">
    <property type="entry name" value="MIF4G-like_typ-2"/>
</dbReference>
<dbReference type="FunFam" id="1.25.40.180:FF:000063">
    <property type="entry name" value="Unplaced genomic scaffold supercont1.20, whole genome shotgun sequence"/>
    <property type="match status" value="1"/>
</dbReference>
<dbReference type="GO" id="GO:0000184">
    <property type="term" value="P:nuclear-transcribed mRNA catabolic process, nonsense-mediated decay"/>
    <property type="evidence" value="ECO:0007669"/>
    <property type="project" value="TreeGrafter"/>
</dbReference>
<evidence type="ECO:0000313" key="5">
    <source>
        <dbReference type="Proteomes" id="UP000193986"/>
    </source>
</evidence>
<dbReference type="GO" id="GO:0005846">
    <property type="term" value="C:nuclear cap binding complex"/>
    <property type="evidence" value="ECO:0007669"/>
    <property type="project" value="InterPro"/>
</dbReference>
<dbReference type="SUPFAM" id="SSF48371">
    <property type="entry name" value="ARM repeat"/>
    <property type="match status" value="3"/>
</dbReference>
<dbReference type="GO" id="GO:0005634">
    <property type="term" value="C:nucleus"/>
    <property type="evidence" value="ECO:0007669"/>
    <property type="project" value="TreeGrafter"/>
</dbReference>
<dbReference type="OrthoDB" id="10252707at2759"/>
<protein>
    <submittedName>
        <fullName evidence="4">MIF4G like-domain-containing protein</fullName>
    </submittedName>
</protein>
<dbReference type="InterPro" id="IPR015172">
    <property type="entry name" value="MIF4G-like_typ-1"/>
</dbReference>
<evidence type="ECO:0000256" key="1">
    <source>
        <dbReference type="SAM" id="MobiDB-lite"/>
    </source>
</evidence>
<evidence type="ECO:0000313" key="4">
    <source>
        <dbReference type="EMBL" id="ORY25746.1"/>
    </source>
</evidence>
<dbReference type="AlphaFoldDB" id="A0A1Y2ATD1"/>
<dbReference type="Proteomes" id="UP000193986">
    <property type="component" value="Unassembled WGS sequence"/>
</dbReference>
<feature type="compositionally biased region" description="Basic and acidic residues" evidence="1">
    <location>
        <begin position="716"/>
        <end position="725"/>
    </location>
</feature>
<organism evidence="4 5">
    <name type="scientific">Naematelia encephala</name>
    <dbReference type="NCBI Taxonomy" id="71784"/>
    <lineage>
        <taxon>Eukaryota</taxon>
        <taxon>Fungi</taxon>
        <taxon>Dikarya</taxon>
        <taxon>Basidiomycota</taxon>
        <taxon>Agaricomycotina</taxon>
        <taxon>Tremellomycetes</taxon>
        <taxon>Tremellales</taxon>
        <taxon>Naemateliaceae</taxon>
        <taxon>Naematelia</taxon>
    </lineage>
</organism>
<dbReference type="GO" id="GO:0003729">
    <property type="term" value="F:mRNA binding"/>
    <property type="evidence" value="ECO:0007669"/>
    <property type="project" value="TreeGrafter"/>
</dbReference>
<dbReference type="InParanoid" id="A0A1Y2ATD1"/>
<sequence>MRKQVIKLGDEEDFDPIEDPRRLARVLKKGWKEGAHGVCDGFRIGVTQEPHKHPYFVSLLIYLSRRVPPKDDEEIVTDETQTGEKRKAVDEAGQECGKDVLEDLRRAFRGWVEGRQWIEVRLCLQFFSLLVPAGLVSALSLLEVYRSLLSVLNEVGGGGDRAERAVRAVGEGLMRSGSSLHALFPDEVDALVSSIEGYILDRYTTTTLNSPFAPFLPHGEEVDLPQSVLGQLLGALHNLREGGYNPPECLTRPWEGIPGPEGDEIQSDPSELTAVSMPPELYDEDDESGSAGEGQTGTMVLFAEDVVLPFNTLNGWTLRSLVLDIINIFEVNRKECARLLLALRQFLAAGTFKSESSASTLSLESLVVSTLLSTLLRLPTSPGPLIHYGSVITELCKASPNTVAPPVGRSVRKIFGLLGSEGLDVEIAGRVAEWFSTHLSNFGFQWMWKEWIPELELPAAHPRRAFMRRIVELEVRLAYHDRIRETLPEPMLVDGAGVIPSEQPDPNWVYEKDDHPLHAEAVELLKLFRQKASANDVRAHLETLPNASSGPGELVSPQIRAMAVETLLHLGSRSFSHFLNATERYLDMLRFLTPDPASRQTLLDSVGTYWKRSSQMRLVTVDKYLQYGVLEGLDVVDWVFGEDGGAETSDEEGDGWTDGEKWEVLKMTLDKLVGKVTAVRRRARQVEKEDEAAKARRAAEALERGEGVGEDEVEPEDVRLERSKEARDAQTSLDIQISKLERVLRSATRHFVADLVPWCFDPASSAMGLKSVLTLLDSGVEGMWSVRAKFGWWKHFVRLYQPHLLPLSGVVNSSVFSHVPKNDAGEVSVEKRAEEMVRAVWVAAGGVEE</sequence>
<feature type="compositionally biased region" description="Basic and acidic residues" evidence="1">
    <location>
        <begin position="687"/>
        <end position="707"/>
    </location>
</feature>
<reference evidence="4 5" key="1">
    <citation type="submission" date="2016-07" db="EMBL/GenBank/DDBJ databases">
        <title>Pervasive Adenine N6-methylation of Active Genes in Fungi.</title>
        <authorList>
            <consortium name="DOE Joint Genome Institute"/>
            <person name="Mondo S.J."/>
            <person name="Dannebaum R.O."/>
            <person name="Kuo R.C."/>
            <person name="Labutti K."/>
            <person name="Haridas S."/>
            <person name="Kuo A."/>
            <person name="Salamov A."/>
            <person name="Ahrendt S.R."/>
            <person name="Lipzen A."/>
            <person name="Sullivan W."/>
            <person name="Andreopoulos W.B."/>
            <person name="Clum A."/>
            <person name="Lindquist E."/>
            <person name="Daum C."/>
            <person name="Ramamoorthy G.K."/>
            <person name="Gryganskyi A."/>
            <person name="Culley D."/>
            <person name="Magnuson J.K."/>
            <person name="James T.Y."/>
            <person name="O'Malley M.A."/>
            <person name="Stajich J.E."/>
            <person name="Spatafora J.W."/>
            <person name="Visel A."/>
            <person name="Grigoriev I.V."/>
        </authorList>
    </citation>
    <scope>NUCLEOTIDE SEQUENCE [LARGE SCALE GENOMIC DNA]</scope>
    <source>
        <strain evidence="4 5">68-887.2</strain>
    </source>
</reference>
<dbReference type="PANTHER" id="PTHR12412">
    <property type="entry name" value="CAP BINDING PROTEIN"/>
    <property type="match status" value="1"/>
</dbReference>
<evidence type="ECO:0000259" key="2">
    <source>
        <dbReference type="Pfam" id="PF09088"/>
    </source>
</evidence>
<dbReference type="Pfam" id="PF09090">
    <property type="entry name" value="MIF4G_like_2"/>
    <property type="match status" value="1"/>
</dbReference>
<dbReference type="Gene3D" id="1.25.40.180">
    <property type="match status" value="3"/>
</dbReference>
<feature type="domain" description="MIF4G-like type 2" evidence="3">
    <location>
        <begin position="509"/>
        <end position="803"/>
    </location>
</feature>
<name>A0A1Y2ATD1_9TREE</name>
<keyword evidence="5" id="KW-1185">Reference proteome</keyword>
<evidence type="ECO:0000259" key="3">
    <source>
        <dbReference type="Pfam" id="PF09090"/>
    </source>
</evidence>
<dbReference type="InterPro" id="IPR027159">
    <property type="entry name" value="CBP80"/>
</dbReference>
<gene>
    <name evidence="4" type="ORF">BCR39DRAFT_543199</name>
</gene>